<dbReference type="EMBL" id="VDMQ01000008">
    <property type="protein sequence ID" value="TNM53677.1"/>
    <property type="molecule type" value="Genomic_DNA"/>
</dbReference>
<dbReference type="Gene3D" id="3.40.50.720">
    <property type="entry name" value="NAD(P)-binding Rossmann-like Domain"/>
    <property type="match status" value="1"/>
</dbReference>
<dbReference type="PROSITE" id="PS00061">
    <property type="entry name" value="ADH_SHORT"/>
    <property type="match status" value="1"/>
</dbReference>
<dbReference type="PANTHER" id="PTHR44196">
    <property type="entry name" value="DEHYDROGENASE/REDUCTASE SDR FAMILY MEMBER 7B"/>
    <property type="match status" value="1"/>
</dbReference>
<dbReference type="PANTHER" id="PTHR44196:SF1">
    <property type="entry name" value="DEHYDROGENASE_REDUCTASE SDR FAMILY MEMBER 7B"/>
    <property type="match status" value="1"/>
</dbReference>
<protein>
    <submittedName>
        <fullName evidence="4">SDR family oxidoreductase</fullName>
    </submittedName>
</protein>
<dbReference type="Proteomes" id="UP000314223">
    <property type="component" value="Unassembled WGS sequence"/>
</dbReference>
<dbReference type="InterPro" id="IPR036291">
    <property type="entry name" value="NAD(P)-bd_dom_sf"/>
</dbReference>
<comment type="similarity">
    <text evidence="1 3">Belongs to the short-chain dehydrogenases/reductases (SDR) family.</text>
</comment>
<dbReference type="CDD" id="cd05233">
    <property type="entry name" value="SDR_c"/>
    <property type="match status" value="1"/>
</dbReference>
<dbReference type="AlphaFoldDB" id="A0A5C4X177"/>
<dbReference type="NCBIfam" id="NF005878">
    <property type="entry name" value="PRK07825.1"/>
    <property type="match status" value="1"/>
</dbReference>
<name>A0A5C4X177_9MICO</name>
<keyword evidence="2" id="KW-0560">Oxidoreductase</keyword>
<dbReference type="GO" id="GO:0016020">
    <property type="term" value="C:membrane"/>
    <property type="evidence" value="ECO:0007669"/>
    <property type="project" value="TreeGrafter"/>
</dbReference>
<evidence type="ECO:0000256" key="2">
    <source>
        <dbReference type="ARBA" id="ARBA00023002"/>
    </source>
</evidence>
<dbReference type="PRINTS" id="PR00081">
    <property type="entry name" value="GDHRDH"/>
</dbReference>
<comment type="caution">
    <text evidence="4">The sequence shown here is derived from an EMBL/GenBank/DDBJ whole genome shotgun (WGS) entry which is preliminary data.</text>
</comment>
<dbReference type="InterPro" id="IPR002347">
    <property type="entry name" value="SDR_fam"/>
</dbReference>
<reference evidence="4 5" key="1">
    <citation type="submission" date="2019-06" db="EMBL/GenBank/DDBJ databases">
        <authorList>
            <person name="Mardanova A.M."/>
            <person name="Pudova D.S."/>
            <person name="Shagimardanova E.I."/>
            <person name="Gogoleva N.E."/>
            <person name="Lutfullin M.T."/>
            <person name="Hadieva G.F."/>
            <person name="Sharipova M.R."/>
        </authorList>
    </citation>
    <scope>NUCLEOTIDE SEQUENCE [LARGE SCALE GENOMIC DNA]</scope>
    <source>
        <strain evidence="4 5">MG-1</strain>
    </source>
</reference>
<evidence type="ECO:0000256" key="1">
    <source>
        <dbReference type="ARBA" id="ARBA00006484"/>
    </source>
</evidence>
<dbReference type="SUPFAM" id="SSF51735">
    <property type="entry name" value="NAD(P)-binding Rossmann-fold domains"/>
    <property type="match status" value="1"/>
</dbReference>
<sequence>MKRFGTTCGKIVAVTGGARGIGKAIAAQLTAAGARVAIGDRDLEAAEDTAAELGVRAFGLDVTDPDSFADFLEFVRRDLGPVDVLVNNAGIMWVGSFDEEPNGAARAQLEVNLLGVINGIKTAAPAMREAGHGHLITVASAASILPTPGEATYAATKHGVLGYLKAVRTEMRGTGVHFTAVMPAVVDTVLAAGTGTGAGPLLRPDDVAAAVVRAVARPRFEITVPGFIGPVTRLADLLPQPVRDRIFGAMVPDQVAQVRADARADYEVAAFTTSRAGRGQGRAASAE</sequence>
<dbReference type="GO" id="GO:0016491">
    <property type="term" value="F:oxidoreductase activity"/>
    <property type="evidence" value="ECO:0007669"/>
    <property type="project" value="UniProtKB-KW"/>
</dbReference>
<evidence type="ECO:0000313" key="5">
    <source>
        <dbReference type="Proteomes" id="UP000314223"/>
    </source>
</evidence>
<accession>A0A5C4X177</accession>
<dbReference type="RefSeq" id="WP_139469157.1">
    <property type="nucleotide sequence ID" value="NZ_VDMQ01000008.1"/>
</dbReference>
<dbReference type="Pfam" id="PF00106">
    <property type="entry name" value="adh_short"/>
    <property type="match status" value="1"/>
</dbReference>
<gene>
    <name evidence="4" type="ORF">FHQ09_12880</name>
</gene>
<proteinExistence type="inferred from homology"/>
<evidence type="ECO:0000256" key="3">
    <source>
        <dbReference type="RuleBase" id="RU000363"/>
    </source>
</evidence>
<evidence type="ECO:0000313" key="4">
    <source>
        <dbReference type="EMBL" id="TNM53677.1"/>
    </source>
</evidence>
<dbReference type="InterPro" id="IPR020904">
    <property type="entry name" value="Sc_DH/Rdtase_CS"/>
</dbReference>
<organism evidence="4 5">
    <name type="scientific">Brevibacterium sediminis</name>
    <dbReference type="NCBI Taxonomy" id="1857024"/>
    <lineage>
        <taxon>Bacteria</taxon>
        <taxon>Bacillati</taxon>
        <taxon>Actinomycetota</taxon>
        <taxon>Actinomycetes</taxon>
        <taxon>Micrococcales</taxon>
        <taxon>Brevibacteriaceae</taxon>
        <taxon>Brevibacterium</taxon>
    </lineage>
</organism>
<dbReference type="PRINTS" id="PR00080">
    <property type="entry name" value="SDRFAMILY"/>
</dbReference>